<reference evidence="2 3" key="1">
    <citation type="submission" date="2023-01" db="EMBL/GenBank/DDBJ databases">
        <title>Thalassococcus onchidii sp. nov., isolated from a marine invertebrate from the South China Sea.</title>
        <authorList>
            <person name="Xu S."/>
            <person name="Liu Z."/>
            <person name="Xu Y."/>
        </authorList>
    </citation>
    <scope>NUCLEOTIDE SEQUENCE [LARGE SCALE GENOMIC DNA]</scope>
    <source>
        <strain evidence="2 3">KCTC 32084</strain>
    </source>
</reference>
<protein>
    <recommendedName>
        <fullName evidence="4">Phage tail collar domain-containing protein</fullName>
    </recommendedName>
</protein>
<dbReference type="Proteomes" id="UP001210720">
    <property type="component" value="Unassembled WGS sequence"/>
</dbReference>
<dbReference type="SUPFAM" id="SSF88874">
    <property type="entry name" value="Receptor-binding domain of short tail fibre protein gp12"/>
    <property type="match status" value="1"/>
</dbReference>
<evidence type="ECO:0008006" key="4">
    <source>
        <dbReference type="Google" id="ProtNLM"/>
    </source>
</evidence>
<comment type="caution">
    <text evidence="2">The sequence shown here is derived from an EMBL/GenBank/DDBJ whole genome shotgun (WGS) entry which is preliminary data.</text>
</comment>
<keyword evidence="3" id="KW-1185">Reference proteome</keyword>
<name>A0ABT4XP33_9RHOB</name>
<evidence type="ECO:0000313" key="2">
    <source>
        <dbReference type="EMBL" id="MDA7423690.1"/>
    </source>
</evidence>
<feature type="region of interest" description="Disordered" evidence="1">
    <location>
        <begin position="690"/>
        <end position="732"/>
    </location>
</feature>
<organism evidence="2 3">
    <name type="scientific">Thalassococcus lentus</name>
    <dbReference type="NCBI Taxonomy" id="1210524"/>
    <lineage>
        <taxon>Bacteria</taxon>
        <taxon>Pseudomonadati</taxon>
        <taxon>Pseudomonadota</taxon>
        <taxon>Alphaproteobacteria</taxon>
        <taxon>Rhodobacterales</taxon>
        <taxon>Roseobacteraceae</taxon>
        <taxon>Thalassococcus</taxon>
    </lineage>
</organism>
<evidence type="ECO:0000313" key="3">
    <source>
        <dbReference type="Proteomes" id="UP001210720"/>
    </source>
</evidence>
<dbReference type="CDD" id="cd22641">
    <property type="entry name" value="C24-like"/>
    <property type="match status" value="1"/>
</dbReference>
<sequence length="747" mass="81249">MTVISPRHATRNNPEAAGLEADIRHADGWPALSITGSPQLVEIVLTNRTPYPVFSDVARISLVVRPGVLTEVEEIALAPQSEANWSMAMSKLDSEDHDIRLTFDSAHRGSFAPGEARVIRLTGVSAAAEGGSRATRVELSFDRFFHAEGPEISGSHLLHLPILRRHGPDPLPMTEIRGGSAARSGPLVAGFVGGNAALNDGKSPNPLHLRVMNVSGKPLRLNSHGDEATRLHLGWEIGRPDGQWGLLSSNGDHLTLSLSSPQEKESDDPEVQELARMADKGWQIDGHTLRCTSGSALGDGDYIDLFLVVHSQAETGQAQLRLSYENLPDFDDGDLVVLVDLGPISATGEALALSKPLNLFGSGGKIEFHAAESFAGTRGEDENSTVDATVEVNRTREGLGQLRIDAPHGLDVPGKLVHPYNLSRQSQTFRVGGALNRYYPVLFRDLDWENGEFQLEIFRSRTHTDKQWQGSMMAQIKAHSSNWGHGSNYRSITVRQSGSPSGGRTKSNVKYRVFLGGFTNHERNAALIVWLAGNSSYGWQSNHKAVLDNLDSLENPGEVAYPASGNAQKTYTVKTAPDSGFNAPYVSIEKSFGIDTHPVPRGAIMMWHGKTDDIPLGWALCDGKDGRPDMIDRFVVGAAPENSGKKGEADSHTHQIFTNGKWYSTTIDGAHSHRFPTSWYKRVKDSGVGASHSVLDTGGNDPDDQTTRSSGDHSHKVYLPQQSTSASNKASNKNRPRWFALCFIIKL</sequence>
<gene>
    <name evidence="2" type="ORF">PFY00_03040</name>
</gene>
<evidence type="ECO:0000256" key="1">
    <source>
        <dbReference type="SAM" id="MobiDB-lite"/>
    </source>
</evidence>
<dbReference type="EMBL" id="JAQIOY010000001">
    <property type="protein sequence ID" value="MDA7423690.1"/>
    <property type="molecule type" value="Genomic_DNA"/>
</dbReference>
<accession>A0ABT4XP33</accession>
<dbReference type="RefSeq" id="WP_271431029.1">
    <property type="nucleotide sequence ID" value="NZ_JAQIOY010000001.1"/>
</dbReference>
<proteinExistence type="predicted"/>